<protein>
    <submittedName>
        <fullName evidence="1">Kinase-like domain-containing protein</fullName>
    </submittedName>
</protein>
<keyword evidence="2" id="KW-1185">Reference proteome</keyword>
<keyword evidence="1" id="KW-0808">Transferase</keyword>
<dbReference type="GeneID" id="81437203"/>
<dbReference type="OrthoDB" id="5979581at2759"/>
<name>A0A9W9SFK6_9EURO</name>
<organism evidence="1 2">
    <name type="scientific">Penicillium cataractarum</name>
    <dbReference type="NCBI Taxonomy" id="2100454"/>
    <lineage>
        <taxon>Eukaryota</taxon>
        <taxon>Fungi</taxon>
        <taxon>Dikarya</taxon>
        <taxon>Ascomycota</taxon>
        <taxon>Pezizomycotina</taxon>
        <taxon>Eurotiomycetes</taxon>
        <taxon>Eurotiomycetidae</taxon>
        <taxon>Eurotiales</taxon>
        <taxon>Aspergillaceae</taxon>
        <taxon>Penicillium</taxon>
    </lineage>
</organism>
<dbReference type="GO" id="GO:0016301">
    <property type="term" value="F:kinase activity"/>
    <property type="evidence" value="ECO:0007669"/>
    <property type="project" value="UniProtKB-KW"/>
</dbReference>
<accession>A0A9W9SFK6</accession>
<reference evidence="1" key="1">
    <citation type="submission" date="2022-11" db="EMBL/GenBank/DDBJ databases">
        <authorList>
            <person name="Petersen C."/>
        </authorList>
    </citation>
    <scope>NUCLEOTIDE SEQUENCE</scope>
    <source>
        <strain evidence="1">IBT 29864</strain>
    </source>
</reference>
<dbReference type="RefSeq" id="XP_056556549.1">
    <property type="nucleotide sequence ID" value="XM_056698024.1"/>
</dbReference>
<evidence type="ECO:0000313" key="1">
    <source>
        <dbReference type="EMBL" id="KAJ5377686.1"/>
    </source>
</evidence>
<dbReference type="AlphaFoldDB" id="A0A9W9SFK6"/>
<comment type="caution">
    <text evidence="1">The sequence shown here is derived from an EMBL/GenBank/DDBJ whole genome shotgun (WGS) entry which is preliminary data.</text>
</comment>
<dbReference type="EMBL" id="JAPZBS010000004">
    <property type="protein sequence ID" value="KAJ5377686.1"/>
    <property type="molecule type" value="Genomic_DNA"/>
</dbReference>
<keyword evidence="1" id="KW-0418">Kinase</keyword>
<sequence>MLTQATQLLEGPYGVQMELDHLEPGPDEDLDHYGRFAMLVPMNAVARSAIEATSRSGSAYHQQFIGQTFVGDRVTKCFTLSLGRLPEFAHIGWRIGRGRDTLKNRGVDLLLTIEDRRIDQDSDENRVAGIHARLNWVKGAGGFFLIADNGRGEPVMMDGEIYRNNQRSIQLKNSIMIGECVFTLRYYPRNPEEDEQFQVELAEFFRVFHDDANPLVLPLPSDN</sequence>
<proteinExistence type="predicted"/>
<gene>
    <name evidence="1" type="ORF">N7496_005095</name>
</gene>
<dbReference type="Proteomes" id="UP001147782">
    <property type="component" value="Unassembled WGS sequence"/>
</dbReference>
<dbReference type="InterPro" id="IPR008984">
    <property type="entry name" value="SMAD_FHA_dom_sf"/>
</dbReference>
<evidence type="ECO:0000313" key="2">
    <source>
        <dbReference type="Proteomes" id="UP001147782"/>
    </source>
</evidence>
<dbReference type="SUPFAM" id="SSF49879">
    <property type="entry name" value="SMAD/FHA domain"/>
    <property type="match status" value="1"/>
</dbReference>
<reference evidence="1" key="2">
    <citation type="journal article" date="2023" name="IMA Fungus">
        <title>Comparative genomic study of the Penicillium genus elucidates a diverse pangenome and 15 lateral gene transfer events.</title>
        <authorList>
            <person name="Petersen C."/>
            <person name="Sorensen T."/>
            <person name="Nielsen M.R."/>
            <person name="Sondergaard T.E."/>
            <person name="Sorensen J.L."/>
            <person name="Fitzpatrick D.A."/>
            <person name="Frisvad J.C."/>
            <person name="Nielsen K.L."/>
        </authorList>
    </citation>
    <scope>NUCLEOTIDE SEQUENCE</scope>
    <source>
        <strain evidence="1">IBT 29864</strain>
    </source>
</reference>